<proteinExistence type="predicted"/>
<evidence type="ECO:0000313" key="2">
    <source>
        <dbReference type="Proteomes" id="UP001151532"/>
    </source>
</evidence>
<dbReference type="AlphaFoldDB" id="A0A9Q0Q294"/>
<reference evidence="1" key="1">
    <citation type="submission" date="2022-11" db="EMBL/GenBank/DDBJ databases">
        <authorList>
            <person name="Hyden B.L."/>
            <person name="Feng K."/>
            <person name="Yates T."/>
            <person name="Jawdy S."/>
            <person name="Smart L.B."/>
            <person name="Muchero W."/>
        </authorList>
    </citation>
    <scope>NUCLEOTIDE SEQUENCE</scope>
    <source>
        <tissue evidence="1">Shoot tip</tissue>
    </source>
</reference>
<protein>
    <submittedName>
        <fullName evidence="1">Uncharacterized protein</fullName>
    </submittedName>
</protein>
<keyword evidence="2" id="KW-1185">Reference proteome</keyword>
<dbReference type="EMBL" id="JAPFFK010000017">
    <property type="protein sequence ID" value="KAJ6698354.1"/>
    <property type="molecule type" value="Genomic_DNA"/>
</dbReference>
<accession>A0A9Q0Q294</accession>
<evidence type="ECO:0000313" key="1">
    <source>
        <dbReference type="EMBL" id="KAJ6698354.1"/>
    </source>
</evidence>
<organism evidence="1 2">
    <name type="scientific">Salix purpurea</name>
    <name type="common">Purple osier willow</name>
    <dbReference type="NCBI Taxonomy" id="77065"/>
    <lineage>
        <taxon>Eukaryota</taxon>
        <taxon>Viridiplantae</taxon>
        <taxon>Streptophyta</taxon>
        <taxon>Embryophyta</taxon>
        <taxon>Tracheophyta</taxon>
        <taxon>Spermatophyta</taxon>
        <taxon>Magnoliopsida</taxon>
        <taxon>eudicotyledons</taxon>
        <taxon>Gunneridae</taxon>
        <taxon>Pentapetalae</taxon>
        <taxon>rosids</taxon>
        <taxon>fabids</taxon>
        <taxon>Malpighiales</taxon>
        <taxon>Salicaceae</taxon>
        <taxon>Saliceae</taxon>
        <taxon>Salix</taxon>
    </lineage>
</organism>
<sequence length="50" mass="5804">MGNISTYSSEVWWPCFVLKLEVLFGPDVARRKMLMGLVNHVVFDQFLEIS</sequence>
<gene>
    <name evidence="1" type="ORF">OIU79_011797</name>
</gene>
<name>A0A9Q0Q294_SALPP</name>
<reference evidence="1" key="2">
    <citation type="journal article" date="2023" name="Int. J. Mol. Sci.">
        <title>De Novo Assembly and Annotation of 11 Diverse Shrub Willow (Salix) Genomes Reveals Novel Gene Organization in Sex-Linked Regions.</title>
        <authorList>
            <person name="Hyden B."/>
            <person name="Feng K."/>
            <person name="Yates T.B."/>
            <person name="Jawdy S."/>
            <person name="Cereghino C."/>
            <person name="Smart L.B."/>
            <person name="Muchero W."/>
        </authorList>
    </citation>
    <scope>NUCLEOTIDE SEQUENCE</scope>
    <source>
        <tissue evidence="1">Shoot tip</tissue>
    </source>
</reference>
<dbReference type="Proteomes" id="UP001151532">
    <property type="component" value="Chromosome 6"/>
</dbReference>
<comment type="caution">
    <text evidence="1">The sequence shown here is derived from an EMBL/GenBank/DDBJ whole genome shotgun (WGS) entry which is preliminary data.</text>
</comment>
<dbReference type="OrthoDB" id="188186at2759"/>